<evidence type="ECO:0000259" key="15">
    <source>
        <dbReference type="PROSITE" id="PS50016"/>
    </source>
</evidence>
<dbReference type="GO" id="GO:0005634">
    <property type="term" value="C:nucleus"/>
    <property type="evidence" value="ECO:0007669"/>
    <property type="project" value="UniProtKB-SubCell"/>
</dbReference>
<dbReference type="SUPFAM" id="SSF57903">
    <property type="entry name" value="FYVE/PHD zinc finger"/>
    <property type="match status" value="1"/>
</dbReference>
<dbReference type="CDD" id="cd15504">
    <property type="entry name" value="PHD_PRHA_like"/>
    <property type="match status" value="1"/>
</dbReference>
<evidence type="ECO:0000256" key="8">
    <source>
        <dbReference type="ARBA" id="ARBA00023155"/>
    </source>
</evidence>
<dbReference type="SMART" id="SM00389">
    <property type="entry name" value="HOX"/>
    <property type="match status" value="1"/>
</dbReference>
<dbReference type="InterPro" id="IPR009057">
    <property type="entry name" value="Homeodomain-like_sf"/>
</dbReference>
<feature type="region of interest" description="Disordered" evidence="14">
    <location>
        <begin position="321"/>
        <end position="356"/>
    </location>
</feature>
<evidence type="ECO:0000313" key="17">
    <source>
        <dbReference type="EMBL" id="KAJ8763583.1"/>
    </source>
</evidence>
<evidence type="ECO:0000256" key="10">
    <source>
        <dbReference type="ARBA" id="ARBA00023242"/>
    </source>
</evidence>
<name>A0AAV8TBM1_9ROSI</name>
<comment type="subcellular location">
    <subcellularLocation>
        <location evidence="1 11 13">Nucleus</location>
    </subcellularLocation>
</comment>
<dbReference type="Proteomes" id="UP001159364">
    <property type="component" value="Linkage Group LG05"/>
</dbReference>
<evidence type="ECO:0000256" key="3">
    <source>
        <dbReference type="ARBA" id="ARBA00022723"/>
    </source>
</evidence>
<feature type="DNA-binding region" description="Homeobox" evidence="11">
    <location>
        <begin position="824"/>
        <end position="883"/>
    </location>
</feature>
<feature type="compositionally biased region" description="Low complexity" evidence="14">
    <location>
        <begin position="336"/>
        <end position="345"/>
    </location>
</feature>
<comment type="caution">
    <text evidence="17">The sequence shown here is derived from an EMBL/GenBank/DDBJ whole genome shotgun (WGS) entry which is preliminary data.</text>
</comment>
<evidence type="ECO:0000256" key="2">
    <source>
        <dbReference type="ARBA" id="ARBA00007427"/>
    </source>
</evidence>
<evidence type="ECO:0000256" key="6">
    <source>
        <dbReference type="ARBA" id="ARBA00023015"/>
    </source>
</evidence>
<dbReference type="InterPro" id="IPR019787">
    <property type="entry name" value="Znf_PHD-finger"/>
</dbReference>
<dbReference type="GO" id="GO:0006355">
    <property type="term" value="P:regulation of DNA-templated transcription"/>
    <property type="evidence" value="ECO:0007669"/>
    <property type="project" value="UniProtKB-ARBA"/>
</dbReference>
<dbReference type="GO" id="GO:0045814">
    <property type="term" value="P:negative regulation of gene expression, epigenetic"/>
    <property type="evidence" value="ECO:0007669"/>
    <property type="project" value="TreeGrafter"/>
</dbReference>
<comment type="similarity">
    <text evidence="2">Belongs to the PHD-associated homeobox family.</text>
</comment>
<feature type="region of interest" description="Disordered" evidence="14">
    <location>
        <begin position="732"/>
        <end position="770"/>
    </location>
</feature>
<dbReference type="CDD" id="cd00086">
    <property type="entry name" value="homeodomain"/>
    <property type="match status" value="1"/>
</dbReference>
<keyword evidence="5" id="KW-0862">Zinc</keyword>
<sequence length="1003" mass="110863">MSRAEHMGVSPSKLDCHTNNYPCPKQTVMEQTHGLDSESKYNARCEQDDQCEKELVQTGPGDSIAIPGHVASEPLGSSVKDVYKITEVLDPLLEHTSRKSTAPRSSSMDFGGECAHSDPLKENGLVSSEIIANVGKETNGTPSSSIVTEKLQAFPVDSLYAFTEVVAQPHEDSNESNQVGVKNLLHQETTCFPAPEFPLNSNCCDTLQARKNVDSEMVQKKIEEPRASPICVPNESLDQTPTSISSSQFLGLPPDNQTLIPVAELLGSVQSDVDNHLSVKQFETPKNAVNNSSRLGGKVKKTPKFSRKKYMLRSLTGTDRVLRSRSQGKLKAPETSNSLASSNSNAEKKNQRRKKRIKERVVADEYSRIKTHLRYLLNRMNYEQSLIIAYSGEGWKGLSLEKLKPEKELQRATAEILKRKLKIRDLFHRIDSLCAEGRFPTSLFDSDGQISSEDIFCARCGSKDLTMDNDIVLCDGICDRGFHQLCLTPPLLKEDIPPDDEGWLCPGCDCKVDCIDMLNDSQGTDLSVMDSWEKVFPEAAIGQNLDQNFGLSSDDSDDNDFDPDVPEIYVKREGDESNSDSHIDKNREENETSSDESDFTSASDELPSPHKDDQYVGLPSDDPDDDDFDPDAPDRDEKVEEESSSSDFTSDSEDLSAALNDNELAGEEKNMFALKKDYSAPRSRIGRKESLKGELMSILEQNANQECSESVSQKRNVERLDYKKLYDETYANASSDSSDDEDYADGVRPMKRRRSAKENTSASANGIASMNMNGSSNLQQYMGEIGNTNEGERCHKVNLDHAITSPAKIYGGSSASGCHEKNVRSSSYKRLGDAVTQTLYNSFKENQYPDRATKERLANDLGITFQQVDKWFGNARWSYKHSSWVEPTQGTPAAKSREPNTKKASPEAGHEARNNGGQGEGSSKYNATAAESYGGVAIGSKLDNQKTSKLNYNPPKTRGRKRKSDDQKLDPDVGGSQPSNPPKTGETQTQVGERTTRGRKSVS</sequence>
<dbReference type="Pfam" id="PF00046">
    <property type="entry name" value="Homeodomain"/>
    <property type="match status" value="1"/>
</dbReference>
<feature type="domain" description="PHD-type" evidence="15">
    <location>
        <begin position="454"/>
        <end position="511"/>
    </location>
</feature>
<feature type="region of interest" description="Disordered" evidence="14">
    <location>
        <begin position="883"/>
        <end position="1003"/>
    </location>
</feature>
<dbReference type="AlphaFoldDB" id="A0AAV8TBM1"/>
<feature type="compositionally biased region" description="Basic and acidic residues" evidence="14">
    <location>
        <begin position="569"/>
        <end position="590"/>
    </location>
</feature>
<feature type="compositionally biased region" description="Acidic residues" evidence="14">
    <location>
        <begin position="639"/>
        <end position="654"/>
    </location>
</feature>
<dbReference type="GO" id="GO:0010557">
    <property type="term" value="P:positive regulation of macromolecule biosynthetic process"/>
    <property type="evidence" value="ECO:0007669"/>
    <property type="project" value="UniProtKB-ARBA"/>
</dbReference>
<dbReference type="InterPro" id="IPR011011">
    <property type="entry name" value="Znf_FYVE_PHD"/>
</dbReference>
<accession>A0AAV8TBM1</accession>
<evidence type="ECO:0000256" key="4">
    <source>
        <dbReference type="ARBA" id="ARBA00022771"/>
    </source>
</evidence>
<feature type="compositionally biased region" description="Basic and acidic residues" evidence="14">
    <location>
        <begin position="895"/>
        <end position="913"/>
    </location>
</feature>
<feature type="region of interest" description="Disordered" evidence="14">
    <location>
        <begin position="546"/>
        <end position="667"/>
    </location>
</feature>
<keyword evidence="7 11" id="KW-0238">DNA-binding</keyword>
<evidence type="ECO:0000256" key="11">
    <source>
        <dbReference type="PROSITE-ProRule" id="PRU00108"/>
    </source>
</evidence>
<keyword evidence="10 11" id="KW-0539">Nucleus</keyword>
<evidence type="ECO:0000256" key="7">
    <source>
        <dbReference type="ARBA" id="ARBA00023125"/>
    </source>
</evidence>
<dbReference type="PROSITE" id="PS01359">
    <property type="entry name" value="ZF_PHD_1"/>
    <property type="match status" value="1"/>
</dbReference>
<dbReference type="Pfam" id="PF00628">
    <property type="entry name" value="PHD"/>
    <property type="match status" value="1"/>
</dbReference>
<keyword evidence="8 11" id="KW-0371">Homeobox</keyword>
<evidence type="ECO:0000256" key="5">
    <source>
        <dbReference type="ARBA" id="ARBA00022833"/>
    </source>
</evidence>
<reference evidence="17 18" key="1">
    <citation type="submission" date="2021-09" db="EMBL/GenBank/DDBJ databases">
        <title>Genomic insights and catalytic innovation underlie evolution of tropane alkaloids biosynthesis.</title>
        <authorList>
            <person name="Wang Y.-J."/>
            <person name="Tian T."/>
            <person name="Huang J.-P."/>
            <person name="Huang S.-X."/>
        </authorList>
    </citation>
    <scope>NUCLEOTIDE SEQUENCE [LARGE SCALE GENOMIC DNA]</scope>
    <source>
        <strain evidence="17">KIB-2018</strain>
        <tissue evidence="17">Leaf</tissue>
    </source>
</reference>
<feature type="compositionally biased region" description="Acidic residues" evidence="14">
    <location>
        <begin position="554"/>
        <end position="565"/>
    </location>
</feature>
<keyword evidence="4 12" id="KW-0863">Zinc-finger</keyword>
<evidence type="ECO:0000259" key="16">
    <source>
        <dbReference type="PROSITE" id="PS50071"/>
    </source>
</evidence>
<dbReference type="EMBL" id="JAIWQS010000005">
    <property type="protein sequence ID" value="KAJ8763583.1"/>
    <property type="molecule type" value="Genomic_DNA"/>
</dbReference>
<dbReference type="PROSITE" id="PS50016">
    <property type="entry name" value="ZF_PHD_2"/>
    <property type="match status" value="1"/>
</dbReference>
<dbReference type="SMART" id="SM00249">
    <property type="entry name" value="PHD"/>
    <property type="match status" value="1"/>
</dbReference>
<dbReference type="SUPFAM" id="SSF46689">
    <property type="entry name" value="Homeodomain-like"/>
    <property type="match status" value="1"/>
</dbReference>
<dbReference type="GO" id="GO:0043565">
    <property type="term" value="F:sequence-specific DNA binding"/>
    <property type="evidence" value="ECO:0007669"/>
    <property type="project" value="UniProtKB-ARBA"/>
</dbReference>
<keyword evidence="3" id="KW-0479">Metal-binding</keyword>
<gene>
    <name evidence="17" type="ORF">K2173_002466</name>
</gene>
<evidence type="ECO:0000256" key="13">
    <source>
        <dbReference type="RuleBase" id="RU000682"/>
    </source>
</evidence>
<dbReference type="InterPro" id="IPR001356">
    <property type="entry name" value="HD"/>
</dbReference>
<dbReference type="InterPro" id="IPR001965">
    <property type="entry name" value="Znf_PHD"/>
</dbReference>
<evidence type="ECO:0000313" key="18">
    <source>
        <dbReference type="Proteomes" id="UP001159364"/>
    </source>
</evidence>
<dbReference type="GO" id="GO:0003682">
    <property type="term" value="F:chromatin binding"/>
    <property type="evidence" value="ECO:0007669"/>
    <property type="project" value="TreeGrafter"/>
</dbReference>
<dbReference type="PANTHER" id="PTHR12628:SF13">
    <property type="entry name" value="HOMEOBOX PROTEIN HAT3.1"/>
    <property type="match status" value="1"/>
</dbReference>
<dbReference type="Gene3D" id="1.10.10.60">
    <property type="entry name" value="Homeodomain-like"/>
    <property type="match status" value="1"/>
</dbReference>
<proteinExistence type="inferred from homology"/>
<evidence type="ECO:0000256" key="9">
    <source>
        <dbReference type="ARBA" id="ARBA00023163"/>
    </source>
</evidence>
<dbReference type="PANTHER" id="PTHR12628">
    <property type="entry name" value="POLYCOMB-LIKE TRANSCRIPTION FACTOR"/>
    <property type="match status" value="1"/>
</dbReference>
<keyword evidence="6" id="KW-0805">Transcription regulation</keyword>
<dbReference type="Gene3D" id="3.30.40.10">
    <property type="entry name" value="Zinc/RING finger domain, C3HC4 (zinc finger)"/>
    <property type="match status" value="1"/>
</dbReference>
<dbReference type="GO" id="GO:0008270">
    <property type="term" value="F:zinc ion binding"/>
    <property type="evidence" value="ECO:0007669"/>
    <property type="project" value="UniProtKB-KW"/>
</dbReference>
<dbReference type="PROSITE" id="PS50071">
    <property type="entry name" value="HOMEOBOX_2"/>
    <property type="match status" value="1"/>
</dbReference>
<evidence type="ECO:0000256" key="12">
    <source>
        <dbReference type="PROSITE-ProRule" id="PRU00146"/>
    </source>
</evidence>
<protein>
    <submittedName>
        <fullName evidence="17">Uncharacterized protein</fullName>
    </submittedName>
</protein>
<evidence type="ECO:0000256" key="14">
    <source>
        <dbReference type="SAM" id="MobiDB-lite"/>
    </source>
</evidence>
<feature type="compositionally biased region" description="Acidic residues" evidence="14">
    <location>
        <begin position="621"/>
        <end position="631"/>
    </location>
</feature>
<feature type="compositionally biased region" description="Polar residues" evidence="14">
    <location>
        <begin position="758"/>
        <end position="770"/>
    </location>
</feature>
<dbReference type="FunFam" id="3.30.40.10:FF:000270">
    <property type="entry name" value="pathogenesis-related homeodomain protein-like"/>
    <property type="match status" value="1"/>
</dbReference>
<keyword evidence="18" id="KW-1185">Reference proteome</keyword>
<evidence type="ECO:0000256" key="1">
    <source>
        <dbReference type="ARBA" id="ARBA00004123"/>
    </source>
</evidence>
<dbReference type="InterPro" id="IPR013083">
    <property type="entry name" value="Znf_RING/FYVE/PHD"/>
</dbReference>
<organism evidence="17 18">
    <name type="scientific">Erythroxylum novogranatense</name>
    <dbReference type="NCBI Taxonomy" id="1862640"/>
    <lineage>
        <taxon>Eukaryota</taxon>
        <taxon>Viridiplantae</taxon>
        <taxon>Streptophyta</taxon>
        <taxon>Embryophyta</taxon>
        <taxon>Tracheophyta</taxon>
        <taxon>Spermatophyta</taxon>
        <taxon>Magnoliopsida</taxon>
        <taxon>eudicotyledons</taxon>
        <taxon>Gunneridae</taxon>
        <taxon>Pentapetalae</taxon>
        <taxon>rosids</taxon>
        <taxon>fabids</taxon>
        <taxon>Malpighiales</taxon>
        <taxon>Erythroxylaceae</taxon>
        <taxon>Erythroxylum</taxon>
    </lineage>
</organism>
<dbReference type="InterPro" id="IPR045876">
    <property type="entry name" value="PRHA-like_PHD-finger"/>
</dbReference>
<dbReference type="InterPro" id="IPR019786">
    <property type="entry name" value="Zinc_finger_PHD-type_CS"/>
</dbReference>
<feature type="domain" description="Homeobox" evidence="16">
    <location>
        <begin position="822"/>
        <end position="882"/>
    </location>
</feature>
<keyword evidence="9" id="KW-0804">Transcription</keyword>